<dbReference type="PANTHER" id="PTHR12260:SF4">
    <property type="entry name" value="SUGAR PHOSPHATE PHOSPHATASE"/>
    <property type="match status" value="1"/>
</dbReference>
<dbReference type="InterPro" id="IPR002791">
    <property type="entry name" value="ARMT1-like_metal-bd"/>
</dbReference>
<dbReference type="AlphaFoldDB" id="A0A1X2HQ44"/>
<keyword evidence="4 7" id="KW-0378">Hydrolase</keyword>
<dbReference type="GO" id="GO:0097023">
    <property type="term" value="F:fructose 6-phosphate aldolase activity"/>
    <property type="evidence" value="ECO:0007669"/>
    <property type="project" value="RHEA"/>
</dbReference>
<keyword evidence="10" id="KW-1185">Reference proteome</keyword>
<sequence>MTNITPNNTPYPAYRSSEKGSFAWDSTVRRWPIILEKSMADMRDTVAKSQSQQVQAEGTAIIAGIQALMDEIAADQPLRLLKDDEEDTAVWNRHIQEYFQGLTWFSATWLFCECYLYRRVRELFSLSAHWKEFDIFENQKVETFRGSQASVFELARKMPAMIEPLPIEKQEIIYQELLHVCLWGNATDLSLLTNMTEEDIKRLQAIEAEHLAEQKKHIVVDDTDALWDKLAHLNQGRVDFVLDNSGFELFVDFVLADWMLQTNKAAKVVFNAKTIPWFVSDVMPKDVPDIFARCKDPNFFPKKPTPEDQEALVKLVERWQSYVTEGRLEVQAHDFWCYGLPYRFMRQEAPDLFDDLKKSDLVIFKGDLNFRKLVSCCDWPVTTPFKEAIGEDLAANFTSIVSLRTNKADTIVGLKEGVKEELEKTVSPNEWRCSGKYAVVEFSK</sequence>
<dbReference type="OrthoDB" id="541375at2759"/>
<dbReference type="Proteomes" id="UP000242180">
    <property type="component" value="Unassembled WGS sequence"/>
</dbReference>
<protein>
    <recommendedName>
        <fullName evidence="7">Sugar phosphate phosphatase</fullName>
        <ecNumber evidence="7">3.1.3.-</ecNumber>
    </recommendedName>
</protein>
<comment type="domain">
    <text evidence="7">Subfamily III proteins have a conserved RTxK motif about 40-50 residues from the C-terminus; the threonine may be replaced by serine or cysteine.</text>
</comment>
<keyword evidence="3 7" id="KW-0479">Metal-binding</keyword>
<dbReference type="SUPFAM" id="SSF111321">
    <property type="entry name" value="AF1104-like"/>
    <property type="match status" value="1"/>
</dbReference>
<comment type="catalytic activity">
    <reaction evidence="1 7">
        <text>beta-D-fructose 1-phosphate + H2O = D-fructose + phosphate</text>
        <dbReference type="Rhea" id="RHEA:35603"/>
        <dbReference type="ChEBI" id="CHEBI:15377"/>
        <dbReference type="ChEBI" id="CHEBI:37721"/>
        <dbReference type="ChEBI" id="CHEBI:43474"/>
        <dbReference type="ChEBI" id="CHEBI:138881"/>
    </reaction>
</comment>
<dbReference type="FunCoup" id="A0A1X2HQ44">
    <property type="interactions" value="143"/>
</dbReference>
<comment type="caution">
    <text evidence="9">The sequence shown here is derived from an EMBL/GenBank/DDBJ whole genome shotgun (WGS) entry which is preliminary data.</text>
</comment>
<evidence type="ECO:0000256" key="5">
    <source>
        <dbReference type="ARBA" id="ARBA00023211"/>
    </source>
</evidence>
<accession>A0A1X2HQ44</accession>
<dbReference type="GO" id="GO:0103026">
    <property type="term" value="F:fructose-1-phosphatase activity"/>
    <property type="evidence" value="ECO:0007669"/>
    <property type="project" value="RHEA"/>
</dbReference>
<dbReference type="OMA" id="SHFWTGP"/>
<dbReference type="Pfam" id="PF01937">
    <property type="entry name" value="ARMT1-like_dom"/>
    <property type="match status" value="1"/>
</dbReference>
<dbReference type="GO" id="GO:0046872">
    <property type="term" value="F:metal ion binding"/>
    <property type="evidence" value="ECO:0007669"/>
    <property type="project" value="UniProtKB-UniRule"/>
</dbReference>
<evidence type="ECO:0000256" key="3">
    <source>
        <dbReference type="ARBA" id="ARBA00022723"/>
    </source>
</evidence>
<evidence type="ECO:0000259" key="8">
    <source>
        <dbReference type="Pfam" id="PF01937"/>
    </source>
</evidence>
<dbReference type="Gene3D" id="3.40.50.10880">
    <property type="entry name" value="Uncharacterised protein PF01937, DUF89, domain 3"/>
    <property type="match status" value="1"/>
</dbReference>
<evidence type="ECO:0000256" key="2">
    <source>
        <dbReference type="ARBA" id="ARBA00009519"/>
    </source>
</evidence>
<dbReference type="PANTHER" id="PTHR12260">
    <property type="entry name" value="DAMAGE-CONTROL PHOSPHATASE ARMT1"/>
    <property type="match status" value="1"/>
</dbReference>
<dbReference type="EMBL" id="MCGN01000002">
    <property type="protein sequence ID" value="ORZ01477.1"/>
    <property type="molecule type" value="Genomic_DNA"/>
</dbReference>
<reference evidence="9 10" key="1">
    <citation type="submission" date="2016-07" db="EMBL/GenBank/DDBJ databases">
        <title>Pervasive Adenine N6-methylation of Active Genes in Fungi.</title>
        <authorList>
            <consortium name="DOE Joint Genome Institute"/>
            <person name="Mondo S.J."/>
            <person name="Dannebaum R.O."/>
            <person name="Kuo R.C."/>
            <person name="Labutti K."/>
            <person name="Haridas S."/>
            <person name="Kuo A."/>
            <person name="Salamov A."/>
            <person name="Ahrendt S.R."/>
            <person name="Lipzen A."/>
            <person name="Sullivan W."/>
            <person name="Andreopoulos W.B."/>
            <person name="Clum A."/>
            <person name="Lindquist E."/>
            <person name="Daum C."/>
            <person name="Ramamoorthy G.K."/>
            <person name="Gryganskyi A."/>
            <person name="Culley D."/>
            <person name="Magnuson J.K."/>
            <person name="James T.Y."/>
            <person name="O'Malley M.A."/>
            <person name="Stajich J.E."/>
            <person name="Spatafora J.W."/>
            <person name="Visel A."/>
            <person name="Grigoriev I.V."/>
        </authorList>
    </citation>
    <scope>NUCLEOTIDE SEQUENCE [LARGE SCALE GENOMIC DNA]</scope>
    <source>
        <strain evidence="9 10">NRRL 2496</strain>
    </source>
</reference>
<dbReference type="EC" id="3.1.3.-" evidence="7"/>
<evidence type="ECO:0000256" key="7">
    <source>
        <dbReference type="RuleBase" id="RU367030"/>
    </source>
</evidence>
<keyword evidence="5 7" id="KW-0464">Manganese</keyword>
<dbReference type="InterPro" id="IPR036075">
    <property type="entry name" value="ARMT-1-like_metal-bd_sf"/>
</dbReference>
<organism evidence="9 10">
    <name type="scientific">Syncephalastrum racemosum</name>
    <name type="common">Filamentous fungus</name>
    <dbReference type="NCBI Taxonomy" id="13706"/>
    <lineage>
        <taxon>Eukaryota</taxon>
        <taxon>Fungi</taxon>
        <taxon>Fungi incertae sedis</taxon>
        <taxon>Mucoromycota</taxon>
        <taxon>Mucoromycotina</taxon>
        <taxon>Mucoromycetes</taxon>
        <taxon>Mucorales</taxon>
        <taxon>Syncephalastraceae</taxon>
        <taxon>Syncephalastrum</taxon>
    </lineage>
</organism>
<evidence type="ECO:0000313" key="9">
    <source>
        <dbReference type="EMBL" id="ORZ01477.1"/>
    </source>
</evidence>
<proteinExistence type="inferred from homology"/>
<gene>
    <name evidence="9" type="ORF">BCR43DRAFT_470170</name>
</gene>
<evidence type="ECO:0000313" key="10">
    <source>
        <dbReference type="Proteomes" id="UP000242180"/>
    </source>
</evidence>
<comment type="cofactor">
    <cofactor evidence="7">
        <name>Mn(2+)</name>
        <dbReference type="ChEBI" id="CHEBI:29035"/>
    </cofactor>
    <cofactor evidence="7">
        <name>Ni(2+)</name>
        <dbReference type="ChEBI" id="CHEBI:49786"/>
    </cofactor>
</comment>
<dbReference type="InParanoid" id="A0A1X2HQ44"/>
<evidence type="ECO:0000256" key="1">
    <source>
        <dbReference type="ARBA" id="ARBA00001326"/>
    </source>
</evidence>
<dbReference type="GO" id="GO:0005634">
    <property type="term" value="C:nucleus"/>
    <property type="evidence" value="ECO:0007669"/>
    <property type="project" value="TreeGrafter"/>
</dbReference>
<comment type="function">
    <text evidence="7">Metal-dependent phosphatase that shows phosphatase activity against several substrates, including fructose-1-phosphate and fructose-6-phosphate. Its preference for fructose-1-phosphate, a strong glycating agent that causes DNA damage rather than a canonical yeast metabolite, suggests a damage-control function in hexose phosphate metabolism.</text>
</comment>
<dbReference type="InterPro" id="IPR039763">
    <property type="entry name" value="ARMT1"/>
</dbReference>
<dbReference type="STRING" id="13706.A0A1X2HQ44"/>
<dbReference type="GO" id="GO:0006974">
    <property type="term" value="P:DNA damage response"/>
    <property type="evidence" value="ECO:0007669"/>
    <property type="project" value="TreeGrafter"/>
</dbReference>
<evidence type="ECO:0000256" key="4">
    <source>
        <dbReference type="ARBA" id="ARBA00022801"/>
    </source>
</evidence>
<name>A0A1X2HQ44_SYNRA</name>
<comment type="similarity">
    <text evidence="2 7">Belongs to the damage-control phosphatase family. Sugar phosphate phosphatase III subfamily.</text>
</comment>
<feature type="domain" description="Damage-control phosphatase ARMT1-like metal-binding" evidence="8">
    <location>
        <begin position="29"/>
        <end position="421"/>
    </location>
</feature>
<evidence type="ECO:0000256" key="6">
    <source>
        <dbReference type="ARBA" id="ARBA00048809"/>
    </source>
</evidence>
<dbReference type="Gene3D" id="1.20.930.60">
    <property type="match status" value="1"/>
</dbReference>
<comment type="catalytic activity">
    <reaction evidence="6 7">
        <text>beta-D-fructose 6-phosphate = dihydroxyacetone + D-glyceraldehyde 3-phosphate</text>
        <dbReference type="Rhea" id="RHEA:28002"/>
        <dbReference type="ChEBI" id="CHEBI:16016"/>
        <dbReference type="ChEBI" id="CHEBI:57634"/>
        <dbReference type="ChEBI" id="CHEBI:59776"/>
    </reaction>
</comment>